<accession>A0A081DFZ4</accession>
<organism evidence="1 2">
    <name type="scientific">Nonlabens ulvanivorans</name>
    <name type="common">Persicivirga ulvanivorans</name>
    <dbReference type="NCBI Taxonomy" id="906888"/>
    <lineage>
        <taxon>Bacteria</taxon>
        <taxon>Pseudomonadati</taxon>
        <taxon>Bacteroidota</taxon>
        <taxon>Flavobacteriia</taxon>
        <taxon>Flavobacteriales</taxon>
        <taxon>Flavobacteriaceae</taxon>
        <taxon>Nonlabens</taxon>
    </lineage>
</organism>
<dbReference type="AlphaFoldDB" id="A0A081DFZ4"/>
<protein>
    <recommendedName>
        <fullName evidence="3">Lipoprotein</fullName>
    </recommendedName>
</protein>
<proteinExistence type="predicted"/>
<dbReference type="EMBL" id="BBLG01000013">
    <property type="protein sequence ID" value="GAK77840.1"/>
    <property type="molecule type" value="Genomic_DNA"/>
</dbReference>
<name>A0A081DFZ4_NONUL</name>
<dbReference type="Proteomes" id="UP000028980">
    <property type="component" value="Unassembled WGS sequence"/>
</dbReference>
<sequence length="231" mass="25684">MKYLICLSLIVLLISCEARIDNNKRALFSTTVVDGANNPVENVEVVVYSGFYSYDFQSSSFTKFSPADEDFILGSGITDPNGNVSFLMLVNTDEQTSFSLTSTDYPRRNISISNGNYAGTLDYNIPTQTLKQSAVVNLSFSNTTAVTEVFNASIFFESLNCSQFTEEGITTEVVCEDREFLPFNQSTSDTFIDIETVYPSIMTVEYEDATGALITEQFMVTNATENYVVQF</sequence>
<reference evidence="1 2" key="1">
    <citation type="journal article" date="2014" name="Genome Announc.">
        <title>Draft Genome Sequences of Marine Flavobacterium Nonlabens Strains NR17, NR24, NR27, NR32, NR33, and Ara13.</title>
        <authorList>
            <person name="Nakanishi M."/>
            <person name="Meirelles P."/>
            <person name="Suzuki R."/>
            <person name="Takatani N."/>
            <person name="Mino S."/>
            <person name="Suda W."/>
            <person name="Oshima K."/>
            <person name="Hattori M."/>
            <person name="Ohkuma M."/>
            <person name="Hosokawa M."/>
            <person name="Miyashita K."/>
            <person name="Thompson F.L."/>
            <person name="Niwa A."/>
            <person name="Sawabe T."/>
            <person name="Sawabe T."/>
        </authorList>
    </citation>
    <scope>NUCLEOTIDE SEQUENCE [LARGE SCALE GENOMIC DNA]</scope>
    <source>
        <strain evidence="2">JCM19296</strain>
    </source>
</reference>
<comment type="caution">
    <text evidence="1">The sequence shown here is derived from an EMBL/GenBank/DDBJ whole genome shotgun (WGS) entry which is preliminary data.</text>
</comment>
<dbReference type="PROSITE" id="PS51257">
    <property type="entry name" value="PROKAR_LIPOPROTEIN"/>
    <property type="match status" value="1"/>
</dbReference>
<evidence type="ECO:0000313" key="1">
    <source>
        <dbReference type="EMBL" id="GAK77840.1"/>
    </source>
</evidence>
<gene>
    <name evidence="1" type="ORF">JCM19296_3449</name>
</gene>
<evidence type="ECO:0000313" key="2">
    <source>
        <dbReference type="Proteomes" id="UP000028980"/>
    </source>
</evidence>
<evidence type="ECO:0008006" key="3">
    <source>
        <dbReference type="Google" id="ProtNLM"/>
    </source>
</evidence>